<protein>
    <recommendedName>
        <fullName evidence="3">KTSC domain-containing protein</fullName>
    </recommendedName>
</protein>
<proteinExistence type="predicted"/>
<keyword evidence="2" id="KW-1185">Reference proteome</keyword>
<reference evidence="1 2" key="1">
    <citation type="submission" date="2020-03" db="EMBL/GenBank/DDBJ databases">
        <title>Cyclobacterium plantarum sp. nov., a marine bacterium isolated from a coastal-marine wetland.</title>
        <authorList>
            <person name="Sanchez-Porro C."/>
            <person name="Ventosa A."/>
            <person name="Amoozegar M."/>
        </authorList>
    </citation>
    <scope>NUCLEOTIDE SEQUENCE [LARGE SCALE GENOMIC DNA]</scope>
    <source>
        <strain evidence="1 2">GBPx2</strain>
    </source>
</reference>
<name>A0ABX0HFY4_9BACT</name>
<comment type="caution">
    <text evidence="1">The sequence shown here is derived from an EMBL/GenBank/DDBJ whole genome shotgun (WGS) entry which is preliminary data.</text>
</comment>
<dbReference type="RefSeq" id="WP_166151691.1">
    <property type="nucleotide sequence ID" value="NZ_JAANYN010000019.1"/>
</dbReference>
<evidence type="ECO:0000313" key="2">
    <source>
        <dbReference type="Proteomes" id="UP000649799"/>
    </source>
</evidence>
<sequence>MRVVREISKEGIRISLFDWNNKYLLKFDSGMVEQTFKVPAMDVLDEKDLDQLLEGSFFDKVKERFDEMRQSLHIAMENI</sequence>
<evidence type="ECO:0000313" key="1">
    <source>
        <dbReference type="EMBL" id="NHE59873.1"/>
    </source>
</evidence>
<dbReference type="Proteomes" id="UP000649799">
    <property type="component" value="Unassembled WGS sequence"/>
</dbReference>
<gene>
    <name evidence="1" type="ORF">G9Q97_23975</name>
</gene>
<organism evidence="1 2">
    <name type="scientific">Cyclobacterium plantarum</name>
    <dbReference type="NCBI Taxonomy" id="2716263"/>
    <lineage>
        <taxon>Bacteria</taxon>
        <taxon>Pseudomonadati</taxon>
        <taxon>Bacteroidota</taxon>
        <taxon>Cytophagia</taxon>
        <taxon>Cytophagales</taxon>
        <taxon>Cyclobacteriaceae</taxon>
        <taxon>Cyclobacterium</taxon>
    </lineage>
</organism>
<evidence type="ECO:0008006" key="3">
    <source>
        <dbReference type="Google" id="ProtNLM"/>
    </source>
</evidence>
<accession>A0ABX0HFY4</accession>
<dbReference type="EMBL" id="JAANYN010000019">
    <property type="protein sequence ID" value="NHE59873.1"/>
    <property type="molecule type" value="Genomic_DNA"/>
</dbReference>